<dbReference type="Proteomes" id="UP001060215">
    <property type="component" value="Chromosome 7"/>
</dbReference>
<evidence type="ECO:0000313" key="1">
    <source>
        <dbReference type="EMBL" id="KAI8007809.1"/>
    </source>
</evidence>
<sequence>MKWFCTRSLLRESLNCSLIDRIPGRQNDRKTLLGELNWIFTVDGDTISGMFSHMHFSLGLHNTAQSKHSVHNTAFGLHSEHTAQALEFLNTQLKLL</sequence>
<reference evidence="1 2" key="1">
    <citation type="journal article" date="2022" name="Plant J.">
        <title>Chromosome-level genome of Camellia lanceoleosa provides a valuable resource for understanding genome evolution and self-incompatibility.</title>
        <authorList>
            <person name="Gong W."/>
            <person name="Xiao S."/>
            <person name="Wang L."/>
            <person name="Liao Z."/>
            <person name="Chang Y."/>
            <person name="Mo W."/>
            <person name="Hu G."/>
            <person name="Li W."/>
            <person name="Zhao G."/>
            <person name="Zhu H."/>
            <person name="Hu X."/>
            <person name="Ji K."/>
            <person name="Xiang X."/>
            <person name="Song Q."/>
            <person name="Yuan D."/>
            <person name="Jin S."/>
            <person name="Zhang L."/>
        </authorList>
    </citation>
    <scope>NUCLEOTIDE SEQUENCE [LARGE SCALE GENOMIC DNA]</scope>
    <source>
        <strain evidence="1">SQ_2022a</strain>
    </source>
</reference>
<protein>
    <submittedName>
        <fullName evidence="1">Regulatory-associated protein of TOR 2</fullName>
    </submittedName>
</protein>
<gene>
    <name evidence="1" type="ORF">LOK49_LG07G01023</name>
</gene>
<organism evidence="1 2">
    <name type="scientific">Camellia lanceoleosa</name>
    <dbReference type="NCBI Taxonomy" id="1840588"/>
    <lineage>
        <taxon>Eukaryota</taxon>
        <taxon>Viridiplantae</taxon>
        <taxon>Streptophyta</taxon>
        <taxon>Embryophyta</taxon>
        <taxon>Tracheophyta</taxon>
        <taxon>Spermatophyta</taxon>
        <taxon>Magnoliopsida</taxon>
        <taxon>eudicotyledons</taxon>
        <taxon>Gunneridae</taxon>
        <taxon>Pentapetalae</taxon>
        <taxon>asterids</taxon>
        <taxon>Ericales</taxon>
        <taxon>Theaceae</taxon>
        <taxon>Camellia</taxon>
    </lineage>
</organism>
<feature type="non-terminal residue" evidence="1">
    <location>
        <position position="96"/>
    </location>
</feature>
<keyword evidence="2" id="KW-1185">Reference proteome</keyword>
<comment type="caution">
    <text evidence="1">The sequence shown here is derived from an EMBL/GenBank/DDBJ whole genome shotgun (WGS) entry which is preliminary data.</text>
</comment>
<accession>A0ACC0H494</accession>
<dbReference type="EMBL" id="CM045764">
    <property type="protein sequence ID" value="KAI8007809.1"/>
    <property type="molecule type" value="Genomic_DNA"/>
</dbReference>
<name>A0ACC0H494_9ERIC</name>
<evidence type="ECO:0000313" key="2">
    <source>
        <dbReference type="Proteomes" id="UP001060215"/>
    </source>
</evidence>
<proteinExistence type="predicted"/>